<comment type="caution">
    <text evidence="1">The sequence shown here is derived from an EMBL/GenBank/DDBJ whole genome shotgun (WGS) entry which is preliminary data.</text>
</comment>
<gene>
    <name evidence="1" type="ORF">GCM10010126_20690</name>
</gene>
<organism evidence="1 2">
    <name type="scientific">Planomonospora parontospora</name>
    <dbReference type="NCBI Taxonomy" id="58119"/>
    <lineage>
        <taxon>Bacteria</taxon>
        <taxon>Bacillati</taxon>
        <taxon>Actinomycetota</taxon>
        <taxon>Actinomycetes</taxon>
        <taxon>Streptosporangiales</taxon>
        <taxon>Streptosporangiaceae</taxon>
        <taxon>Planomonospora</taxon>
    </lineage>
</organism>
<dbReference type="AlphaFoldDB" id="A0AA37BER2"/>
<dbReference type="Proteomes" id="UP000627984">
    <property type="component" value="Unassembled WGS sequence"/>
</dbReference>
<protein>
    <submittedName>
        <fullName evidence="1">Uncharacterized protein</fullName>
    </submittedName>
</protein>
<reference evidence="1" key="1">
    <citation type="journal article" date="2014" name="Int. J. Syst. Evol. Microbiol.">
        <title>Complete genome sequence of Corynebacterium casei LMG S-19264T (=DSM 44701T), isolated from a smear-ripened cheese.</title>
        <authorList>
            <consortium name="US DOE Joint Genome Institute (JGI-PGF)"/>
            <person name="Walter F."/>
            <person name="Albersmeier A."/>
            <person name="Kalinowski J."/>
            <person name="Ruckert C."/>
        </authorList>
    </citation>
    <scope>NUCLEOTIDE SEQUENCE</scope>
    <source>
        <strain evidence="1">JCM 3093</strain>
    </source>
</reference>
<name>A0AA37BER2_9ACTN</name>
<evidence type="ECO:0000313" key="2">
    <source>
        <dbReference type="Proteomes" id="UP000627984"/>
    </source>
</evidence>
<dbReference type="EMBL" id="BMQD01000005">
    <property type="protein sequence ID" value="GGK61069.1"/>
    <property type="molecule type" value="Genomic_DNA"/>
</dbReference>
<accession>A0AA37BER2</accession>
<proteinExistence type="predicted"/>
<sequence>MNVEEDLEARAEQILKEVRSGRMRPAIIADSRCPHRNCGRLLAASILLPDGYWLWYTGHRFSRDESLRALHWYYMGLTDPEEWSSEAEYYESARQAALEDLPGRARLNFVPTIMKVIPPSSRNNTNPLPFWFYQTVLQGPKWVPRDGVPIWEGSIGGMGFVTCGCHRDYRVNVHELFRAIAEHATDSSWTKRNIPVQSVE</sequence>
<reference evidence="1" key="2">
    <citation type="submission" date="2022-09" db="EMBL/GenBank/DDBJ databases">
        <authorList>
            <person name="Sun Q."/>
            <person name="Ohkuma M."/>
        </authorList>
    </citation>
    <scope>NUCLEOTIDE SEQUENCE</scope>
    <source>
        <strain evidence="1">JCM 3093</strain>
    </source>
</reference>
<evidence type="ECO:0000313" key="1">
    <source>
        <dbReference type="EMBL" id="GGK61069.1"/>
    </source>
</evidence>